<dbReference type="InterPro" id="IPR013762">
    <property type="entry name" value="Integrase-like_cat_sf"/>
</dbReference>
<feature type="domain" description="Core-binding (CB)" evidence="7">
    <location>
        <begin position="8"/>
        <end position="95"/>
    </location>
</feature>
<dbReference type="InterPro" id="IPR011010">
    <property type="entry name" value="DNA_brk_join_enz"/>
</dbReference>
<evidence type="ECO:0000313" key="12">
    <source>
        <dbReference type="Proteomes" id="UP000050556"/>
    </source>
</evidence>
<dbReference type="EMBL" id="LDYI01000073">
    <property type="protein sequence ID" value="KPO13538.1"/>
    <property type="molecule type" value="Genomic_DNA"/>
</dbReference>
<name>A0A0P7P084_ECOLX</name>
<dbReference type="InterPro" id="IPR010998">
    <property type="entry name" value="Integrase_recombinase_N"/>
</dbReference>
<dbReference type="PATRIC" id="fig|562.7813.peg.2115"/>
<dbReference type="PANTHER" id="PTHR30349:SF41">
    <property type="entry name" value="INTEGRASE_RECOMBINASE PROTEIN MJ0367-RELATED"/>
    <property type="match status" value="1"/>
</dbReference>
<dbReference type="Proteomes" id="UP000050556">
    <property type="component" value="Unassembled WGS sequence"/>
</dbReference>
<feature type="domain" description="Tyr recombinase" evidence="6">
    <location>
        <begin position="126"/>
        <end position="309"/>
    </location>
</feature>
<evidence type="ECO:0000313" key="9">
    <source>
        <dbReference type="EMBL" id="KPO04946.1"/>
    </source>
</evidence>
<dbReference type="SUPFAM" id="SSF56349">
    <property type="entry name" value="DNA breaking-rejoining enzymes"/>
    <property type="match status" value="1"/>
</dbReference>
<evidence type="ECO:0000313" key="8">
    <source>
        <dbReference type="EMBL" id="KPO04447.1"/>
    </source>
</evidence>
<dbReference type="PANTHER" id="PTHR30349">
    <property type="entry name" value="PHAGE INTEGRASE-RELATED"/>
    <property type="match status" value="1"/>
</dbReference>
<dbReference type="InterPro" id="IPR050090">
    <property type="entry name" value="Tyrosine_recombinase_XerCD"/>
</dbReference>
<comment type="similarity">
    <text evidence="1">Belongs to the 'phage' integrase family.</text>
</comment>
<dbReference type="InterPro" id="IPR002104">
    <property type="entry name" value="Integrase_catalytic"/>
</dbReference>
<evidence type="ECO:0000256" key="4">
    <source>
        <dbReference type="ARBA" id="ARBA00023172"/>
    </source>
</evidence>
<keyword evidence="4" id="KW-0233">DNA recombination</keyword>
<gene>
    <name evidence="11" type="ORF">ACU57_09670</name>
    <name evidence="10" type="ORF">ACU57_17960</name>
    <name evidence="9" type="ORF">ACU57_23985</name>
    <name evidence="8" type="ORF">ACU57_25125</name>
</gene>
<dbReference type="Pfam" id="PF00589">
    <property type="entry name" value="Phage_integrase"/>
    <property type="match status" value="1"/>
</dbReference>
<evidence type="ECO:0000313" key="11">
    <source>
        <dbReference type="EMBL" id="KPO13538.1"/>
    </source>
</evidence>
<evidence type="ECO:0000256" key="3">
    <source>
        <dbReference type="ARBA" id="ARBA00023125"/>
    </source>
</evidence>
<dbReference type="EMBL" id="LDYI01000118">
    <property type="protein sequence ID" value="KPO09437.1"/>
    <property type="molecule type" value="Genomic_DNA"/>
</dbReference>
<evidence type="ECO:0000259" key="7">
    <source>
        <dbReference type="PROSITE" id="PS51900"/>
    </source>
</evidence>
<comment type="caution">
    <text evidence="9">The sequence shown here is derived from an EMBL/GenBank/DDBJ whole genome shotgun (WGS) entry which is preliminary data.</text>
</comment>
<evidence type="ECO:0000313" key="10">
    <source>
        <dbReference type="EMBL" id="KPO09437.1"/>
    </source>
</evidence>
<evidence type="ECO:0000256" key="5">
    <source>
        <dbReference type="PROSITE-ProRule" id="PRU01248"/>
    </source>
</evidence>
<accession>A0A0P7P084</accession>
<dbReference type="EMBL" id="LDYI01000166">
    <property type="protein sequence ID" value="KPO04447.1"/>
    <property type="molecule type" value="Genomic_DNA"/>
</dbReference>
<evidence type="ECO:0000256" key="1">
    <source>
        <dbReference type="ARBA" id="ARBA00008857"/>
    </source>
</evidence>
<sequence length="331" mass="37132">MVSNPLFTASMHLVEQWLGLLTDLGRAEATTKAYRGALTHYLRYCEAESIPPTSAHFEDFSGYIRPQLPGMAHPVSSSTLQLRISAIRLWYDYLYYQELCETSPIPRAMSPSPIFSGRGLVPRITRLPCVPDDHGWFTLLQQAASATLRDRLMLALAYYGALRRAEVTALRVDDLDLGLRLIRVRAETTKNHRERIVCYSPAVAPVLAAHLQQLRQSGVSGGPLFRSVSDRNYGMPLSIWSWSKTVRSWGLKSGLPYFSTHTFRHLRLTHLARAGWKLHELATYAGHRDPRTTQVYLHLSGTDLAARMAGAVAELDRKVAGLVFADRGFVL</sequence>
<evidence type="ECO:0000259" key="6">
    <source>
        <dbReference type="PROSITE" id="PS51898"/>
    </source>
</evidence>
<organism evidence="9 12">
    <name type="scientific">Escherichia coli</name>
    <dbReference type="NCBI Taxonomy" id="562"/>
    <lineage>
        <taxon>Bacteria</taxon>
        <taxon>Pseudomonadati</taxon>
        <taxon>Pseudomonadota</taxon>
        <taxon>Gammaproteobacteria</taxon>
        <taxon>Enterobacterales</taxon>
        <taxon>Enterobacteriaceae</taxon>
        <taxon>Escherichia</taxon>
    </lineage>
</organism>
<dbReference type="AlphaFoldDB" id="A0A0P7P084"/>
<dbReference type="SUPFAM" id="SSF47823">
    <property type="entry name" value="lambda integrase-like, N-terminal domain"/>
    <property type="match status" value="1"/>
</dbReference>
<dbReference type="InterPro" id="IPR044068">
    <property type="entry name" value="CB"/>
</dbReference>
<evidence type="ECO:0000256" key="2">
    <source>
        <dbReference type="ARBA" id="ARBA00022908"/>
    </source>
</evidence>
<proteinExistence type="inferred from homology"/>
<dbReference type="PROSITE" id="PS51898">
    <property type="entry name" value="TYR_RECOMBINASE"/>
    <property type="match status" value="1"/>
</dbReference>
<keyword evidence="2" id="KW-0229">DNA integration</keyword>
<dbReference type="PROSITE" id="PS51900">
    <property type="entry name" value="CB"/>
    <property type="match status" value="1"/>
</dbReference>
<dbReference type="GO" id="GO:0015074">
    <property type="term" value="P:DNA integration"/>
    <property type="evidence" value="ECO:0007669"/>
    <property type="project" value="UniProtKB-KW"/>
</dbReference>
<keyword evidence="3 5" id="KW-0238">DNA-binding</keyword>
<reference evidence="9 12" key="1">
    <citation type="journal article" date="2015" name="Front. Microbiol.">
        <title>Genetic determinants of heat resistance in Escherichia coli.</title>
        <authorList>
            <person name="Mercer R.G."/>
            <person name="Zheng J."/>
            <person name="Garcia-Hernandez R."/>
            <person name="Ruan L."/>
            <person name="Ganzle M.G."/>
            <person name="McMullen L.M."/>
        </authorList>
    </citation>
    <scope>NUCLEOTIDE SEQUENCE [LARGE SCALE GENOMIC DNA]</scope>
    <source>
        <strain evidence="9 12">AW1.3</strain>
    </source>
</reference>
<dbReference type="GO" id="GO:0003677">
    <property type="term" value="F:DNA binding"/>
    <property type="evidence" value="ECO:0007669"/>
    <property type="project" value="UniProtKB-UniRule"/>
</dbReference>
<dbReference type="EMBL" id="LDYI01000160">
    <property type="protein sequence ID" value="KPO04946.1"/>
    <property type="molecule type" value="Genomic_DNA"/>
</dbReference>
<dbReference type="CDD" id="cd00397">
    <property type="entry name" value="DNA_BRE_C"/>
    <property type="match status" value="1"/>
</dbReference>
<dbReference type="Gene3D" id="1.10.443.10">
    <property type="entry name" value="Intergrase catalytic core"/>
    <property type="match status" value="1"/>
</dbReference>
<dbReference type="Gene3D" id="1.10.150.130">
    <property type="match status" value="1"/>
</dbReference>
<dbReference type="GO" id="GO:0006310">
    <property type="term" value="P:DNA recombination"/>
    <property type="evidence" value="ECO:0007669"/>
    <property type="project" value="UniProtKB-KW"/>
</dbReference>
<protein>
    <submittedName>
        <fullName evidence="9">Integrase</fullName>
    </submittedName>
</protein>
<dbReference type="RefSeq" id="WP_054623426.1">
    <property type="nucleotide sequence ID" value="NZ_JAKFTF010000153.1"/>
</dbReference>